<protein>
    <recommendedName>
        <fullName evidence="8">Major facilitator superfamily (MFS) profile domain-containing protein</fullName>
    </recommendedName>
</protein>
<dbReference type="GO" id="GO:0022857">
    <property type="term" value="F:transmembrane transporter activity"/>
    <property type="evidence" value="ECO:0007669"/>
    <property type="project" value="InterPro"/>
</dbReference>
<keyword evidence="2" id="KW-0813">Transport</keyword>
<keyword evidence="4 7" id="KW-0812">Transmembrane</keyword>
<evidence type="ECO:0000256" key="4">
    <source>
        <dbReference type="ARBA" id="ARBA00022692"/>
    </source>
</evidence>
<proteinExistence type="predicted"/>
<evidence type="ECO:0000259" key="8">
    <source>
        <dbReference type="PROSITE" id="PS50850"/>
    </source>
</evidence>
<dbReference type="Pfam" id="PF00083">
    <property type="entry name" value="Sugar_tr"/>
    <property type="match status" value="1"/>
</dbReference>
<sequence length="122" mass="13677">MAISMLDPAELKRQKRRAAISSVVGTTIEWYDFFLYGTMAALTFPQLFFPQSDPYVALMQSFTTFALGFIARPVGAAIFGHFGDRIGRKATLVATLLLMGLATAFIGFMPTYEQIGLWPRRW</sequence>
<name>A0A150MKF9_9BACL</name>
<evidence type="ECO:0000256" key="6">
    <source>
        <dbReference type="ARBA" id="ARBA00023136"/>
    </source>
</evidence>
<comment type="caution">
    <text evidence="9">The sequence shown here is derived from an EMBL/GenBank/DDBJ whole genome shotgun (WGS) entry which is preliminary data.</text>
</comment>
<feature type="domain" description="Major facilitator superfamily (MFS) profile" evidence="8">
    <location>
        <begin position="18"/>
        <end position="122"/>
    </location>
</feature>
<organism evidence="9 10">
    <name type="scientific">Parageobacillus toebii</name>
    <dbReference type="NCBI Taxonomy" id="153151"/>
    <lineage>
        <taxon>Bacteria</taxon>
        <taxon>Bacillati</taxon>
        <taxon>Bacillota</taxon>
        <taxon>Bacilli</taxon>
        <taxon>Bacillales</taxon>
        <taxon>Anoxybacillaceae</taxon>
        <taxon>Parageobacillus</taxon>
    </lineage>
</organism>
<dbReference type="Gene3D" id="1.20.1250.20">
    <property type="entry name" value="MFS general substrate transporter like domains"/>
    <property type="match status" value="1"/>
</dbReference>
<feature type="transmembrane region" description="Helical" evidence="7">
    <location>
        <begin position="91"/>
        <end position="112"/>
    </location>
</feature>
<accession>A0A150MKF9</accession>
<dbReference type="InterPro" id="IPR005828">
    <property type="entry name" value="MFS_sugar_transport-like"/>
</dbReference>
<dbReference type="InterPro" id="IPR036259">
    <property type="entry name" value="MFS_trans_sf"/>
</dbReference>
<evidence type="ECO:0000256" key="2">
    <source>
        <dbReference type="ARBA" id="ARBA00022448"/>
    </source>
</evidence>
<evidence type="ECO:0000256" key="5">
    <source>
        <dbReference type="ARBA" id="ARBA00022989"/>
    </source>
</evidence>
<keyword evidence="6 7" id="KW-0472">Membrane</keyword>
<dbReference type="AlphaFoldDB" id="A0A150MKF9"/>
<feature type="transmembrane region" description="Helical" evidence="7">
    <location>
        <begin position="20"/>
        <end position="44"/>
    </location>
</feature>
<evidence type="ECO:0000256" key="3">
    <source>
        <dbReference type="ARBA" id="ARBA00022475"/>
    </source>
</evidence>
<evidence type="ECO:0000313" key="9">
    <source>
        <dbReference type="EMBL" id="KYD24762.1"/>
    </source>
</evidence>
<dbReference type="PANTHER" id="PTHR43045">
    <property type="entry name" value="SHIKIMATE TRANSPORTER"/>
    <property type="match status" value="1"/>
</dbReference>
<evidence type="ECO:0000256" key="7">
    <source>
        <dbReference type="SAM" id="Phobius"/>
    </source>
</evidence>
<gene>
    <name evidence="9" type="ORF">B4110_1545</name>
</gene>
<keyword evidence="3" id="KW-1003">Cell membrane</keyword>
<dbReference type="SUPFAM" id="SSF103473">
    <property type="entry name" value="MFS general substrate transporter"/>
    <property type="match status" value="1"/>
</dbReference>
<keyword evidence="5 7" id="KW-1133">Transmembrane helix</keyword>
<evidence type="ECO:0000313" key="10">
    <source>
        <dbReference type="Proteomes" id="UP000075324"/>
    </source>
</evidence>
<evidence type="ECO:0000256" key="1">
    <source>
        <dbReference type="ARBA" id="ARBA00004651"/>
    </source>
</evidence>
<comment type="subcellular location">
    <subcellularLocation>
        <location evidence="1">Cell membrane</location>
        <topology evidence="1">Multi-pass membrane protein</topology>
    </subcellularLocation>
</comment>
<dbReference type="Proteomes" id="UP000075324">
    <property type="component" value="Unassembled WGS sequence"/>
</dbReference>
<dbReference type="PROSITE" id="PS50850">
    <property type="entry name" value="MFS"/>
    <property type="match status" value="1"/>
</dbReference>
<reference evidence="9 10" key="1">
    <citation type="submission" date="2016-01" db="EMBL/GenBank/DDBJ databases">
        <title>Draft Genome Sequences of Seven Thermophilic Sporeformers Isolated from Foods.</title>
        <authorList>
            <person name="Berendsen E.M."/>
            <person name="Wells-Bennik M.H."/>
            <person name="Krawcyk A.O."/>
            <person name="De Jong A."/>
            <person name="Holsappel S."/>
            <person name="Eijlander R.T."/>
            <person name="Kuipers O.P."/>
        </authorList>
    </citation>
    <scope>NUCLEOTIDE SEQUENCE [LARGE SCALE GENOMIC DNA]</scope>
    <source>
        <strain evidence="9 10">B4110</strain>
    </source>
</reference>
<feature type="transmembrane region" description="Helical" evidence="7">
    <location>
        <begin position="56"/>
        <end position="79"/>
    </location>
</feature>
<dbReference type="InterPro" id="IPR020846">
    <property type="entry name" value="MFS_dom"/>
</dbReference>
<dbReference type="PATRIC" id="fig|153151.4.peg.1193"/>
<dbReference type="EMBL" id="LQYW01000147">
    <property type="protein sequence ID" value="KYD24762.1"/>
    <property type="molecule type" value="Genomic_DNA"/>
</dbReference>
<dbReference type="GO" id="GO:0005886">
    <property type="term" value="C:plasma membrane"/>
    <property type="evidence" value="ECO:0007669"/>
    <property type="project" value="UniProtKB-SubCell"/>
</dbReference>
<dbReference type="PANTHER" id="PTHR43045:SF1">
    <property type="entry name" value="SHIKIMATE TRANSPORTER"/>
    <property type="match status" value="1"/>
</dbReference>